<keyword evidence="1" id="KW-0175">Coiled coil</keyword>
<evidence type="ECO:0000313" key="3">
    <source>
        <dbReference type="EMBL" id="MQL75632.1"/>
    </source>
</evidence>
<evidence type="ECO:0000313" key="4">
    <source>
        <dbReference type="Proteomes" id="UP000652761"/>
    </source>
</evidence>
<protein>
    <submittedName>
        <fullName evidence="3">Uncharacterized protein</fullName>
    </submittedName>
</protein>
<feature type="region of interest" description="Disordered" evidence="2">
    <location>
        <begin position="223"/>
        <end position="267"/>
    </location>
</feature>
<reference evidence="3" key="1">
    <citation type="submission" date="2017-07" db="EMBL/GenBank/DDBJ databases">
        <title>Taro Niue Genome Assembly and Annotation.</title>
        <authorList>
            <person name="Atibalentja N."/>
            <person name="Keating K."/>
            <person name="Fields C.J."/>
        </authorList>
    </citation>
    <scope>NUCLEOTIDE SEQUENCE</scope>
    <source>
        <strain evidence="3">Niue_2</strain>
        <tissue evidence="3">Leaf</tissue>
    </source>
</reference>
<dbReference type="AlphaFoldDB" id="A0A843TSQ5"/>
<gene>
    <name evidence="3" type="ORF">Taro_008008</name>
</gene>
<feature type="coiled-coil region" evidence="1">
    <location>
        <begin position="124"/>
        <end position="179"/>
    </location>
</feature>
<feature type="compositionally biased region" description="Basic residues" evidence="2">
    <location>
        <begin position="237"/>
        <end position="251"/>
    </location>
</feature>
<accession>A0A843TSQ5</accession>
<organism evidence="3 4">
    <name type="scientific">Colocasia esculenta</name>
    <name type="common">Wild taro</name>
    <name type="synonym">Arum esculentum</name>
    <dbReference type="NCBI Taxonomy" id="4460"/>
    <lineage>
        <taxon>Eukaryota</taxon>
        <taxon>Viridiplantae</taxon>
        <taxon>Streptophyta</taxon>
        <taxon>Embryophyta</taxon>
        <taxon>Tracheophyta</taxon>
        <taxon>Spermatophyta</taxon>
        <taxon>Magnoliopsida</taxon>
        <taxon>Liliopsida</taxon>
        <taxon>Araceae</taxon>
        <taxon>Aroideae</taxon>
        <taxon>Colocasieae</taxon>
        <taxon>Colocasia</taxon>
    </lineage>
</organism>
<sequence length="430" mass="49771">MRGECPKLKKKLKKEKFTFKKAKAMLATWSDEDEDEDAQASSGDEEIQCLMARSDDSNEVKSSFESYSVDEWEEAYTILFEKFYEFKSENKALKKKINSIVHSTNNDEQIASLNKEIEMMRIDEEVHSEEMDCLKIKLQEIQKENESLTNSLECLQIEHQETKKKLEKAEKDLIGKSEDLTRFVKGKQNLDAILGSNIFVAKHGIWYQPAKQKKMGETLITSFVDPSPSPSNQVPPKNKKNQFKGKQHLPKQKSSSVQKNKPPVDRHNESCRQAWKTIAKGQSSRQFIGTMRMMMKYFSKTKIKNLKKIHKRKSLKIKLLKHTLLKNNLHKITFLKSKINPGRVEELLVAEELWNDHKKPFFLPFSSAATCTNHSLELDQRSTLCQYMAVLDRNPRTCPCSGKIWRRPCERDGSICHFQRACCDSPIVAF</sequence>
<dbReference type="Proteomes" id="UP000652761">
    <property type="component" value="Unassembled WGS sequence"/>
</dbReference>
<dbReference type="EMBL" id="NMUH01000259">
    <property type="protein sequence ID" value="MQL75632.1"/>
    <property type="molecule type" value="Genomic_DNA"/>
</dbReference>
<evidence type="ECO:0000256" key="2">
    <source>
        <dbReference type="SAM" id="MobiDB-lite"/>
    </source>
</evidence>
<keyword evidence="4" id="KW-1185">Reference proteome</keyword>
<comment type="caution">
    <text evidence="3">The sequence shown here is derived from an EMBL/GenBank/DDBJ whole genome shotgun (WGS) entry which is preliminary data.</text>
</comment>
<evidence type="ECO:0000256" key="1">
    <source>
        <dbReference type="SAM" id="Coils"/>
    </source>
</evidence>
<name>A0A843TSQ5_COLES</name>
<proteinExistence type="predicted"/>